<feature type="region of interest" description="Disordered" evidence="1">
    <location>
        <begin position="1"/>
        <end position="56"/>
    </location>
</feature>
<sequence length="56" mass="6069">MGQADPEELPSNDELEEPSTEKDPGEEPEAPARDEPEPDHEAIGIGVISTEEPQDD</sequence>
<keyword evidence="3" id="KW-1185">Reference proteome</keyword>
<reference evidence="2 3" key="1">
    <citation type="submission" date="2017-02" db="EMBL/GenBank/DDBJ databases">
        <authorList>
            <person name="Peterson S.W."/>
        </authorList>
    </citation>
    <scope>NUCLEOTIDE SEQUENCE [LARGE SCALE GENOMIC DNA]</scope>
    <source>
        <strain evidence="2 3">B Mb 05.01</strain>
    </source>
</reference>
<feature type="compositionally biased region" description="Acidic residues" evidence="1">
    <location>
        <begin position="1"/>
        <end position="18"/>
    </location>
</feature>
<feature type="compositionally biased region" description="Basic and acidic residues" evidence="1">
    <location>
        <begin position="19"/>
        <end position="42"/>
    </location>
</feature>
<protein>
    <submittedName>
        <fullName evidence="2">Uncharacterized protein</fullName>
    </submittedName>
</protein>
<proteinExistence type="predicted"/>
<name>A0A1R4KEY7_9MICO</name>
<accession>A0A1R4KEY7</accession>
<dbReference type="Proteomes" id="UP000196320">
    <property type="component" value="Unassembled WGS sequence"/>
</dbReference>
<dbReference type="EMBL" id="FUKO01000032">
    <property type="protein sequence ID" value="SJN42891.1"/>
    <property type="molecule type" value="Genomic_DNA"/>
</dbReference>
<dbReference type="AlphaFoldDB" id="A0A1R4KEY7"/>
<organism evidence="2 3">
    <name type="scientific">Microbacterium esteraromaticum</name>
    <dbReference type="NCBI Taxonomy" id="57043"/>
    <lineage>
        <taxon>Bacteria</taxon>
        <taxon>Bacillati</taxon>
        <taxon>Actinomycetota</taxon>
        <taxon>Actinomycetes</taxon>
        <taxon>Micrococcales</taxon>
        <taxon>Microbacteriaceae</taxon>
        <taxon>Microbacterium</taxon>
    </lineage>
</organism>
<evidence type="ECO:0000313" key="3">
    <source>
        <dbReference type="Proteomes" id="UP000196320"/>
    </source>
</evidence>
<evidence type="ECO:0000313" key="2">
    <source>
        <dbReference type="EMBL" id="SJN42891.1"/>
    </source>
</evidence>
<gene>
    <name evidence="2" type="ORF">FM104_12245</name>
</gene>
<evidence type="ECO:0000256" key="1">
    <source>
        <dbReference type="SAM" id="MobiDB-lite"/>
    </source>
</evidence>